<accession>A0A016VST8</accession>
<gene>
    <name evidence="1" type="primary">Acey_s0005.g2764</name>
    <name evidence="1" type="ORF">Y032_0005g2764</name>
</gene>
<sequence length="70" mass="8045">MLASENRVDGGVRYAPRPVARAALNFSQMRRSVEIVFRMRRGLRNQLILLRLLVPDSELEIAWEALPAVR</sequence>
<protein>
    <submittedName>
        <fullName evidence="1">Uncharacterized protein</fullName>
    </submittedName>
</protein>
<dbReference type="Proteomes" id="UP000024635">
    <property type="component" value="Unassembled WGS sequence"/>
</dbReference>
<name>A0A016VST8_9BILA</name>
<evidence type="ECO:0000313" key="1">
    <source>
        <dbReference type="EMBL" id="EYC30634.1"/>
    </source>
</evidence>
<comment type="caution">
    <text evidence="1">The sequence shown here is derived from an EMBL/GenBank/DDBJ whole genome shotgun (WGS) entry which is preliminary data.</text>
</comment>
<dbReference type="AlphaFoldDB" id="A0A016VST8"/>
<reference evidence="2" key="1">
    <citation type="journal article" date="2015" name="Nat. Genet.">
        <title>The genome and transcriptome of the zoonotic hookworm Ancylostoma ceylanicum identify infection-specific gene families.</title>
        <authorList>
            <person name="Schwarz E.M."/>
            <person name="Hu Y."/>
            <person name="Antoshechkin I."/>
            <person name="Miller M.M."/>
            <person name="Sternberg P.W."/>
            <person name="Aroian R.V."/>
        </authorList>
    </citation>
    <scope>NUCLEOTIDE SEQUENCE</scope>
    <source>
        <strain evidence="2">HY135</strain>
    </source>
</reference>
<keyword evidence="2" id="KW-1185">Reference proteome</keyword>
<evidence type="ECO:0000313" key="2">
    <source>
        <dbReference type="Proteomes" id="UP000024635"/>
    </source>
</evidence>
<proteinExistence type="predicted"/>
<dbReference type="EMBL" id="JARK01001341">
    <property type="protein sequence ID" value="EYC30634.1"/>
    <property type="molecule type" value="Genomic_DNA"/>
</dbReference>
<organism evidence="1 2">
    <name type="scientific">Ancylostoma ceylanicum</name>
    <dbReference type="NCBI Taxonomy" id="53326"/>
    <lineage>
        <taxon>Eukaryota</taxon>
        <taxon>Metazoa</taxon>
        <taxon>Ecdysozoa</taxon>
        <taxon>Nematoda</taxon>
        <taxon>Chromadorea</taxon>
        <taxon>Rhabditida</taxon>
        <taxon>Rhabditina</taxon>
        <taxon>Rhabditomorpha</taxon>
        <taxon>Strongyloidea</taxon>
        <taxon>Ancylostomatidae</taxon>
        <taxon>Ancylostomatinae</taxon>
        <taxon>Ancylostoma</taxon>
    </lineage>
</organism>